<dbReference type="SFLD" id="SFLDG01135">
    <property type="entry name" value="C1.5.6:_HAD__Beta-PGM__Phospha"/>
    <property type="match status" value="1"/>
</dbReference>
<proteinExistence type="predicted"/>
<dbReference type="EMBL" id="JAOSHN010000004">
    <property type="protein sequence ID" value="MCU7378961.1"/>
    <property type="molecule type" value="Genomic_DNA"/>
</dbReference>
<dbReference type="InterPro" id="IPR023214">
    <property type="entry name" value="HAD_sf"/>
</dbReference>
<reference evidence="1" key="1">
    <citation type="submission" date="2022-09" db="EMBL/GenBank/DDBJ databases">
        <title>Culturomic study of gut microbiota in children with autism spectrum disorder.</title>
        <authorList>
            <person name="Efimov B.A."/>
            <person name="Chaplin A.V."/>
            <person name="Sokolova S.R."/>
            <person name="Pikina A.P."/>
            <person name="Korzhanova M."/>
            <person name="Belova V."/>
            <person name="Korostin D."/>
        </authorList>
    </citation>
    <scope>NUCLEOTIDE SEQUENCE</scope>
    <source>
        <strain evidence="1">ASD5510</strain>
    </source>
</reference>
<dbReference type="SFLD" id="SFLDG01129">
    <property type="entry name" value="C1.5:_HAD__Beta-PGM__Phosphata"/>
    <property type="match status" value="1"/>
</dbReference>
<evidence type="ECO:0000313" key="2">
    <source>
        <dbReference type="Proteomes" id="UP001065549"/>
    </source>
</evidence>
<dbReference type="InterPro" id="IPR036412">
    <property type="entry name" value="HAD-like_sf"/>
</dbReference>
<name>A0A9J6QP46_9FIRM</name>
<dbReference type="Gene3D" id="1.10.150.240">
    <property type="entry name" value="Putative phosphatase, domain 2"/>
    <property type="match status" value="1"/>
</dbReference>
<dbReference type="PANTHER" id="PTHR43434:SF1">
    <property type="entry name" value="PHOSPHOGLYCOLATE PHOSPHATASE"/>
    <property type="match status" value="1"/>
</dbReference>
<keyword evidence="2" id="KW-1185">Reference proteome</keyword>
<dbReference type="InterPro" id="IPR023198">
    <property type="entry name" value="PGP-like_dom2"/>
</dbReference>
<dbReference type="InterPro" id="IPR006439">
    <property type="entry name" value="HAD-SF_hydro_IA"/>
</dbReference>
<dbReference type="GO" id="GO:0005829">
    <property type="term" value="C:cytosol"/>
    <property type="evidence" value="ECO:0007669"/>
    <property type="project" value="TreeGrafter"/>
</dbReference>
<dbReference type="RefSeq" id="WP_148395693.1">
    <property type="nucleotide sequence ID" value="NZ_JAJAGH010000001.1"/>
</dbReference>
<keyword evidence="1" id="KW-0378">Hydrolase</keyword>
<comment type="caution">
    <text evidence="1">The sequence shown here is derived from an EMBL/GenBank/DDBJ whole genome shotgun (WGS) entry which is preliminary data.</text>
</comment>
<organism evidence="1 2">
    <name type="scientific">Hominibacterium faecale</name>
    <dbReference type="NCBI Taxonomy" id="2839743"/>
    <lineage>
        <taxon>Bacteria</taxon>
        <taxon>Bacillati</taxon>
        <taxon>Bacillota</taxon>
        <taxon>Clostridia</taxon>
        <taxon>Peptostreptococcales</taxon>
        <taxon>Anaerovoracaceae</taxon>
        <taxon>Hominibacterium</taxon>
    </lineage>
</organism>
<dbReference type="NCBIfam" id="TIGR01549">
    <property type="entry name" value="HAD-SF-IA-v1"/>
    <property type="match status" value="1"/>
</dbReference>
<dbReference type="AlphaFoldDB" id="A0A9J6QP46"/>
<dbReference type="Proteomes" id="UP001065549">
    <property type="component" value="Unassembled WGS sequence"/>
</dbReference>
<dbReference type="InterPro" id="IPR041492">
    <property type="entry name" value="HAD_2"/>
</dbReference>
<dbReference type="SUPFAM" id="SSF56784">
    <property type="entry name" value="HAD-like"/>
    <property type="match status" value="1"/>
</dbReference>
<accession>A0A9J6QP46</accession>
<dbReference type="Pfam" id="PF13419">
    <property type="entry name" value="HAD_2"/>
    <property type="match status" value="1"/>
</dbReference>
<sequence length="218" mass="24041">MLDAVIFDMDGTLLDTLEDLTDAANAGLEAGGYPNRTLEEIRQFVGNGVRTLMSRAVPQGTSEQKMEECLTAFKDFYAQHWQDKTTPYEGIPQLLAALRKKGIKTAVISNKYEQAVLELCRDYFPGSFDAARGQREDVPLKPAPDSVFSILEELGMSKERAIYVGDSEVDMDTARNAGLRSAGVTWGFRGRELLKAKGADFIIDEPGQLLTLIDEGLI</sequence>
<dbReference type="SFLD" id="SFLDS00003">
    <property type="entry name" value="Haloacid_Dehalogenase"/>
    <property type="match status" value="1"/>
</dbReference>
<dbReference type="PANTHER" id="PTHR43434">
    <property type="entry name" value="PHOSPHOGLYCOLATE PHOSPHATASE"/>
    <property type="match status" value="1"/>
</dbReference>
<dbReference type="Gene3D" id="3.40.50.1000">
    <property type="entry name" value="HAD superfamily/HAD-like"/>
    <property type="match status" value="1"/>
</dbReference>
<dbReference type="GO" id="GO:0008967">
    <property type="term" value="F:phosphoglycolate phosphatase activity"/>
    <property type="evidence" value="ECO:0007669"/>
    <property type="project" value="TreeGrafter"/>
</dbReference>
<dbReference type="NCBIfam" id="TIGR01509">
    <property type="entry name" value="HAD-SF-IA-v3"/>
    <property type="match status" value="1"/>
</dbReference>
<gene>
    <name evidence="1" type="ORF">OBO34_11400</name>
</gene>
<dbReference type="InterPro" id="IPR050155">
    <property type="entry name" value="HAD-like_hydrolase_sf"/>
</dbReference>
<protein>
    <submittedName>
        <fullName evidence="1">HAD family hydrolase</fullName>
    </submittedName>
</protein>
<evidence type="ECO:0000313" key="1">
    <source>
        <dbReference type="EMBL" id="MCU7378961.1"/>
    </source>
</evidence>
<dbReference type="PRINTS" id="PR00413">
    <property type="entry name" value="HADHALOGNASE"/>
</dbReference>
<dbReference type="GO" id="GO:0006281">
    <property type="term" value="P:DNA repair"/>
    <property type="evidence" value="ECO:0007669"/>
    <property type="project" value="TreeGrafter"/>
</dbReference>